<dbReference type="Pfam" id="PF10604">
    <property type="entry name" value="Polyketide_cyc2"/>
    <property type="match status" value="1"/>
</dbReference>
<protein>
    <submittedName>
        <fullName evidence="1">SRPBCC family protein</fullName>
    </submittedName>
</protein>
<gene>
    <name evidence="1" type="ORF">OG308_16920</name>
</gene>
<name>A0ABZ1NH89_9NOCA</name>
<dbReference type="SUPFAM" id="SSF55961">
    <property type="entry name" value="Bet v1-like"/>
    <property type="match status" value="1"/>
</dbReference>
<evidence type="ECO:0000313" key="2">
    <source>
        <dbReference type="Proteomes" id="UP001621418"/>
    </source>
</evidence>
<proteinExistence type="predicted"/>
<dbReference type="CDD" id="cd07812">
    <property type="entry name" value="SRPBCC"/>
    <property type="match status" value="1"/>
</dbReference>
<evidence type="ECO:0000313" key="1">
    <source>
        <dbReference type="EMBL" id="WTY39397.1"/>
    </source>
</evidence>
<keyword evidence="2" id="KW-1185">Reference proteome</keyword>
<dbReference type="EMBL" id="CP109527">
    <property type="protein sequence ID" value="WTY39397.1"/>
    <property type="molecule type" value="Genomic_DNA"/>
</dbReference>
<dbReference type="Proteomes" id="UP001621418">
    <property type="component" value="Chromosome"/>
</dbReference>
<sequence length="155" mass="16774">MVQVTRTIKAPVDEVFAVLADGWSYASWVVGASHIRGVDDAWPAAGARIHHSVGPWPGTIQDTTAVRAVDSPHSIELDARLWPFGSAVVRLELRTLGPTSCEVVMTERAVRGPSRFIPHAAQALLLAPRNRESLSRLADLAEGGYVDARADSKDR</sequence>
<dbReference type="InterPro" id="IPR023393">
    <property type="entry name" value="START-like_dom_sf"/>
</dbReference>
<accession>A0ABZ1NH89</accession>
<dbReference type="Gene3D" id="3.30.530.20">
    <property type="match status" value="1"/>
</dbReference>
<dbReference type="RefSeq" id="WP_357365901.1">
    <property type="nucleotide sequence ID" value="NZ_CP109527.1"/>
</dbReference>
<organism evidence="1 2">
    <name type="scientific">Nocardia salmonicida</name>
    <dbReference type="NCBI Taxonomy" id="53431"/>
    <lineage>
        <taxon>Bacteria</taxon>
        <taxon>Bacillati</taxon>
        <taxon>Actinomycetota</taxon>
        <taxon>Actinomycetes</taxon>
        <taxon>Mycobacteriales</taxon>
        <taxon>Nocardiaceae</taxon>
        <taxon>Nocardia</taxon>
    </lineage>
</organism>
<dbReference type="InterPro" id="IPR019587">
    <property type="entry name" value="Polyketide_cyclase/dehydratase"/>
</dbReference>
<reference evidence="1 2" key="1">
    <citation type="submission" date="2022-10" db="EMBL/GenBank/DDBJ databases">
        <title>The complete genomes of actinobacterial strains from the NBC collection.</title>
        <authorList>
            <person name="Joergensen T.S."/>
            <person name="Alvarez Arevalo M."/>
            <person name="Sterndorff E.B."/>
            <person name="Faurdal D."/>
            <person name="Vuksanovic O."/>
            <person name="Mourched A.-S."/>
            <person name="Charusanti P."/>
            <person name="Shaw S."/>
            <person name="Blin K."/>
            <person name="Weber T."/>
        </authorList>
    </citation>
    <scope>NUCLEOTIDE SEQUENCE [LARGE SCALE GENOMIC DNA]</scope>
    <source>
        <strain evidence="1 2">NBC_01413</strain>
    </source>
</reference>